<dbReference type="Pfam" id="PF02706">
    <property type="entry name" value="Wzz"/>
    <property type="match status" value="1"/>
</dbReference>
<dbReference type="PANTHER" id="PTHR32309">
    <property type="entry name" value="TYROSINE-PROTEIN KINASE"/>
    <property type="match status" value="1"/>
</dbReference>
<dbReference type="AlphaFoldDB" id="Q1YMU1"/>
<reference evidence="12 13" key="1">
    <citation type="journal article" date="2008" name="Appl. Environ. Microbiol.">
        <title>Genomic insights into Mn(II) oxidation by the marine alphaproteobacterium Aurantimonas sp. strain SI85-9A1.</title>
        <authorList>
            <person name="Dick G.J."/>
            <person name="Podell S."/>
            <person name="Johnson H.A."/>
            <person name="Rivera-Espinoza Y."/>
            <person name="Bernier-Latmani R."/>
            <person name="McCarthy J.K."/>
            <person name="Torpey J.W."/>
            <person name="Clement B.G."/>
            <person name="Gaasterland T."/>
            <person name="Tebo B.M."/>
        </authorList>
    </citation>
    <scope>NUCLEOTIDE SEQUENCE [LARGE SCALE GENOMIC DNA]</scope>
    <source>
        <strain evidence="12 13">SI85-9A1</strain>
    </source>
</reference>
<evidence type="ECO:0000256" key="6">
    <source>
        <dbReference type="ARBA" id="ARBA00022989"/>
    </source>
</evidence>
<evidence type="ECO:0000256" key="4">
    <source>
        <dbReference type="ARBA" id="ARBA00022741"/>
    </source>
</evidence>
<keyword evidence="4" id="KW-0547">Nucleotide-binding</keyword>
<proteinExistence type="predicted"/>
<keyword evidence="6 9" id="KW-1133">Transmembrane helix</keyword>
<dbReference type="OrthoDB" id="8404680at2"/>
<evidence type="ECO:0000313" key="13">
    <source>
        <dbReference type="Proteomes" id="UP000000321"/>
    </source>
</evidence>
<accession>Q1YMU1</accession>
<dbReference type="Proteomes" id="UP000000321">
    <property type="component" value="Unassembled WGS sequence"/>
</dbReference>
<dbReference type="InterPro" id="IPR017746">
    <property type="entry name" value="Cellulose_synthase_operon_BcsQ"/>
</dbReference>
<dbReference type="InterPro" id="IPR003856">
    <property type="entry name" value="LPS_length_determ_N"/>
</dbReference>
<dbReference type="HOGENOM" id="CLU_466090_0_0_5"/>
<evidence type="ECO:0000256" key="8">
    <source>
        <dbReference type="SAM" id="MobiDB-lite"/>
    </source>
</evidence>
<dbReference type="InterPro" id="IPR005702">
    <property type="entry name" value="Wzc-like_C"/>
</dbReference>
<dbReference type="BioCyc" id="AURANTIMONAS:SI859A1_02105-MONOMER"/>
<dbReference type="Pfam" id="PF06564">
    <property type="entry name" value="CBP_BcsQ"/>
    <property type="match status" value="1"/>
</dbReference>
<organism evidence="12 13">
    <name type="scientific">Aurantimonas manganoxydans (strain ATCC BAA-1229 / DSM 21871 / SI85-9A1)</name>
    <dbReference type="NCBI Taxonomy" id="287752"/>
    <lineage>
        <taxon>Bacteria</taxon>
        <taxon>Pseudomonadati</taxon>
        <taxon>Pseudomonadota</taxon>
        <taxon>Alphaproteobacteria</taxon>
        <taxon>Hyphomicrobiales</taxon>
        <taxon>Aurantimonadaceae</taxon>
        <taxon>Aurantimonas</taxon>
    </lineage>
</organism>
<evidence type="ECO:0000313" key="12">
    <source>
        <dbReference type="EMBL" id="EAS51290.1"/>
    </source>
</evidence>
<keyword evidence="3 9" id="KW-0812">Transmembrane</keyword>
<keyword evidence="13" id="KW-1185">Reference proteome</keyword>
<evidence type="ECO:0000259" key="10">
    <source>
        <dbReference type="Pfam" id="PF02706"/>
    </source>
</evidence>
<feature type="transmembrane region" description="Helical" evidence="9">
    <location>
        <begin position="425"/>
        <end position="448"/>
    </location>
</feature>
<evidence type="ECO:0000256" key="7">
    <source>
        <dbReference type="ARBA" id="ARBA00023136"/>
    </source>
</evidence>
<sequence>MTSHRSPLATIPVGYPLTPHHPERERPLDLRRIFEFLIGSWLPILGMAALFGGAAATYALTTPPTYSSTTQLMLNLGQTRGPEGASSIAEQAMMEGQIEVAQSNNVLAAVISQQNLLEDPEFSDTSVSIVGSLRDLLAMATNDPTQPATPPPAAKAPASAGDDTAEALSGVRPQDRVMAALRKQIWVRRVGQSPVIEIAVTSVDPVKAATLANAFAANFIAHNIAMKSSAARLSANWLAEQVKALQQQVFEAERAVGDFRSSGAPTDQYKLAELEAVADTTRELYKTYLQRAAETRQQVSNPLSDATVLSEATVPIGKSHPRSGLIVALALVLGAGAGTAGAIVRRVVKREITSADRVRNSTGIYSVSTVRRLRRRTLLRRRSLPFPTLCDDSKTARIKSRFFRNDMDELRASLDGLRRRRDARIIGFVGADADVGATTIAFNLAWLWSRSGARTLLIDADSERRTLSQTLGAPDGPGLSDLLEGTAQTAATLRDVTPSLSFLPIGRTDDVTPAARISSQRTAWRFSDAGDQFDLIIVDLPAMAHSADARSIAPHLDALVLVTRYGTTLVEHVVTLVDSLQEIGTEPISIVVNQAPSVSQQR</sequence>
<feature type="transmembrane region" description="Helical" evidence="9">
    <location>
        <begin position="325"/>
        <end position="344"/>
    </location>
</feature>
<comment type="subcellular location">
    <subcellularLocation>
        <location evidence="1">Cell membrane</location>
        <topology evidence="1">Multi-pass membrane protein</topology>
    </subcellularLocation>
</comment>
<dbReference type="Gene3D" id="3.40.50.300">
    <property type="entry name" value="P-loop containing nucleotide triphosphate hydrolases"/>
    <property type="match status" value="1"/>
</dbReference>
<dbReference type="GO" id="GO:0005886">
    <property type="term" value="C:plasma membrane"/>
    <property type="evidence" value="ECO:0007669"/>
    <property type="project" value="UniProtKB-SubCell"/>
</dbReference>
<feature type="region of interest" description="Disordered" evidence="8">
    <location>
        <begin position="1"/>
        <end position="21"/>
    </location>
</feature>
<feature type="region of interest" description="Disordered" evidence="8">
    <location>
        <begin position="141"/>
        <end position="169"/>
    </location>
</feature>
<keyword evidence="2" id="KW-1003">Cell membrane</keyword>
<dbReference type="InterPro" id="IPR050445">
    <property type="entry name" value="Bact_polysacc_biosynth/exp"/>
</dbReference>
<dbReference type="InterPro" id="IPR032807">
    <property type="entry name" value="GNVR"/>
</dbReference>
<dbReference type="CDD" id="cd05387">
    <property type="entry name" value="BY-kinase"/>
    <property type="match status" value="1"/>
</dbReference>
<feature type="transmembrane region" description="Helical" evidence="9">
    <location>
        <begin position="33"/>
        <end position="60"/>
    </location>
</feature>
<comment type="caution">
    <text evidence="12">The sequence shown here is derived from an EMBL/GenBank/DDBJ whole genome shotgun (WGS) entry which is preliminary data.</text>
</comment>
<keyword evidence="7 9" id="KW-0472">Membrane</keyword>
<gene>
    <name evidence="12" type="ORF">SI859A1_02105</name>
</gene>
<evidence type="ECO:0000256" key="9">
    <source>
        <dbReference type="SAM" id="Phobius"/>
    </source>
</evidence>
<dbReference type="PANTHER" id="PTHR32309:SF13">
    <property type="entry name" value="FERRIC ENTEROBACTIN TRANSPORT PROTEIN FEPE"/>
    <property type="match status" value="1"/>
</dbReference>
<dbReference type="SUPFAM" id="SSF52540">
    <property type="entry name" value="P-loop containing nucleoside triphosphate hydrolases"/>
    <property type="match status" value="1"/>
</dbReference>
<dbReference type="GO" id="GO:0004713">
    <property type="term" value="F:protein tyrosine kinase activity"/>
    <property type="evidence" value="ECO:0007669"/>
    <property type="project" value="TreeGrafter"/>
</dbReference>
<evidence type="ECO:0000256" key="1">
    <source>
        <dbReference type="ARBA" id="ARBA00004651"/>
    </source>
</evidence>
<dbReference type="InterPro" id="IPR027417">
    <property type="entry name" value="P-loop_NTPase"/>
</dbReference>
<feature type="domain" description="Polysaccharide chain length determinant N-terminal" evidence="10">
    <location>
        <begin position="28"/>
        <end position="113"/>
    </location>
</feature>
<feature type="domain" description="Tyrosine-protein kinase G-rich" evidence="11">
    <location>
        <begin position="268"/>
        <end position="346"/>
    </location>
</feature>
<dbReference type="EMBL" id="AAPJ01000001">
    <property type="protein sequence ID" value="EAS51290.1"/>
    <property type="molecule type" value="Genomic_DNA"/>
</dbReference>
<evidence type="ECO:0000256" key="3">
    <source>
        <dbReference type="ARBA" id="ARBA00022692"/>
    </source>
</evidence>
<evidence type="ECO:0000256" key="2">
    <source>
        <dbReference type="ARBA" id="ARBA00022475"/>
    </source>
</evidence>
<dbReference type="RefSeq" id="WP_009209932.1">
    <property type="nucleotide sequence ID" value="NZ_BBWP01000021.1"/>
</dbReference>
<protein>
    <submittedName>
        <fullName evidence="12">Uncharacterized protein</fullName>
    </submittedName>
</protein>
<name>Q1YMU1_AURMS</name>
<evidence type="ECO:0000256" key="5">
    <source>
        <dbReference type="ARBA" id="ARBA00022840"/>
    </source>
</evidence>
<dbReference type="Pfam" id="PF13807">
    <property type="entry name" value="GNVR"/>
    <property type="match status" value="1"/>
</dbReference>
<keyword evidence="5" id="KW-0067">ATP-binding</keyword>
<evidence type="ECO:0000259" key="11">
    <source>
        <dbReference type="Pfam" id="PF13807"/>
    </source>
</evidence>